<reference evidence="3" key="2">
    <citation type="journal article" date="2014" name="ISME J.">
        <title>Microbial stratification in low pH oxic and suboxic macroscopic growths along an acid mine drainage.</title>
        <authorList>
            <person name="Mendez-Garcia C."/>
            <person name="Mesa V."/>
            <person name="Sprenger R.R."/>
            <person name="Richter M."/>
            <person name="Diez M.S."/>
            <person name="Solano J."/>
            <person name="Bargiela R."/>
            <person name="Golyshina O.V."/>
            <person name="Manteca A."/>
            <person name="Ramos J.L."/>
            <person name="Gallego J.R."/>
            <person name="Llorente I."/>
            <person name="Martins Dos Santos V.A."/>
            <person name="Jensen O.N."/>
            <person name="Pelaez A.I."/>
            <person name="Sanchez J."/>
            <person name="Ferrer M."/>
        </authorList>
    </citation>
    <scope>NUCLEOTIDE SEQUENCE</scope>
</reference>
<evidence type="ECO:0000259" key="2">
    <source>
        <dbReference type="Pfam" id="PF05707"/>
    </source>
</evidence>
<evidence type="ECO:0000256" key="1">
    <source>
        <dbReference type="SAM" id="Phobius"/>
    </source>
</evidence>
<dbReference type="Pfam" id="PF05707">
    <property type="entry name" value="Zot"/>
    <property type="match status" value="1"/>
</dbReference>
<reference evidence="3" key="1">
    <citation type="submission" date="2013-08" db="EMBL/GenBank/DDBJ databases">
        <authorList>
            <person name="Mendez C."/>
            <person name="Richter M."/>
            <person name="Ferrer M."/>
            <person name="Sanchez J."/>
        </authorList>
    </citation>
    <scope>NUCLEOTIDE SEQUENCE</scope>
</reference>
<proteinExistence type="predicted"/>
<keyword evidence="1" id="KW-0812">Transmembrane</keyword>
<accession>T1CPH3</accession>
<sequence>HTGHDIVFCTQMPTMLHHHIRGLVGRHVHVHRGAGLSLVNVRTWDTVQLDPNDYHAKQSADVEGWKYPKDLFPLYKSSTLHTHKVRLPAKLKWAGSAIVILLLGLIFGVHHVFAAFHSEDHGSLTAKLRAAQSGHVGLGPAAAGTAALSPKWRWTEARTVPPVAGCFASGNMCGCYGRNGHLLDITHAECLTALSRPLPLDLYGLRGSGRSRMSAHSARASSSVLPRPALISRALAVASAAGSQSGWGTNSSALRVDYVPPTYKGGQTPPAGVSGAGVGQ</sequence>
<organism evidence="3">
    <name type="scientific">mine drainage metagenome</name>
    <dbReference type="NCBI Taxonomy" id="410659"/>
    <lineage>
        <taxon>unclassified sequences</taxon>
        <taxon>metagenomes</taxon>
        <taxon>ecological metagenomes</taxon>
    </lineage>
</organism>
<dbReference type="EMBL" id="AUZX01004582">
    <property type="protein sequence ID" value="EQD70419.1"/>
    <property type="molecule type" value="Genomic_DNA"/>
</dbReference>
<dbReference type="AlphaFoldDB" id="T1CPH3"/>
<feature type="transmembrane region" description="Helical" evidence="1">
    <location>
        <begin position="93"/>
        <end position="113"/>
    </location>
</feature>
<evidence type="ECO:0000313" key="3">
    <source>
        <dbReference type="EMBL" id="EQD70419.1"/>
    </source>
</evidence>
<dbReference type="InterPro" id="IPR027417">
    <property type="entry name" value="P-loop_NTPase"/>
</dbReference>
<protein>
    <submittedName>
        <fullName evidence="3">Zonular occludens toxin</fullName>
    </submittedName>
</protein>
<keyword evidence="1" id="KW-1133">Transmembrane helix</keyword>
<feature type="non-terminal residue" evidence="3">
    <location>
        <position position="1"/>
    </location>
</feature>
<dbReference type="Gene3D" id="3.40.50.300">
    <property type="entry name" value="P-loop containing nucleotide triphosphate hydrolases"/>
    <property type="match status" value="1"/>
</dbReference>
<comment type="caution">
    <text evidence="3">The sequence shown here is derived from an EMBL/GenBank/DDBJ whole genome shotgun (WGS) entry which is preliminary data.</text>
</comment>
<keyword evidence="1" id="KW-0472">Membrane</keyword>
<feature type="domain" description="Zona occludens toxin N-terminal" evidence="2">
    <location>
        <begin position="1"/>
        <end position="80"/>
    </location>
</feature>
<name>T1CPH3_9ZZZZ</name>
<gene>
    <name evidence="3" type="ORF">B1A_06300</name>
</gene>
<dbReference type="InterPro" id="IPR008900">
    <property type="entry name" value="Zot_N"/>
</dbReference>